<keyword evidence="3" id="KW-1185">Reference proteome</keyword>
<reference evidence="2 3" key="1">
    <citation type="journal article" date="2019" name="Sci. Rep.">
        <title>Orb-weaving spider Araneus ventricosus genome elucidates the spidroin gene catalogue.</title>
        <authorList>
            <person name="Kono N."/>
            <person name="Nakamura H."/>
            <person name="Ohtoshi R."/>
            <person name="Moran D.A.P."/>
            <person name="Shinohara A."/>
            <person name="Yoshida Y."/>
            <person name="Fujiwara M."/>
            <person name="Mori M."/>
            <person name="Tomita M."/>
            <person name="Arakawa K."/>
        </authorList>
    </citation>
    <scope>NUCLEOTIDE SEQUENCE [LARGE SCALE GENOMIC DNA]</scope>
</reference>
<accession>A0A4Y2ISW5</accession>
<feature type="compositionally biased region" description="Basic and acidic residues" evidence="1">
    <location>
        <begin position="83"/>
        <end position="92"/>
    </location>
</feature>
<evidence type="ECO:0000313" key="3">
    <source>
        <dbReference type="Proteomes" id="UP000499080"/>
    </source>
</evidence>
<feature type="region of interest" description="Disordered" evidence="1">
    <location>
        <begin position="62"/>
        <end position="92"/>
    </location>
</feature>
<sequence>MCLEAGKSVWVFGSRERSVWMCEKKLRRKYFDLYNSCFSRCLKENEVTGDAAHRHQAIREREMRTAETEQDRNRRFSAMAQHGYDRREEETV</sequence>
<protein>
    <submittedName>
        <fullName evidence="2">Uncharacterized protein</fullName>
    </submittedName>
</protein>
<dbReference type="OrthoDB" id="185373at2759"/>
<evidence type="ECO:0000256" key="1">
    <source>
        <dbReference type="SAM" id="MobiDB-lite"/>
    </source>
</evidence>
<gene>
    <name evidence="2" type="ORF">AVEN_202538_1</name>
</gene>
<dbReference type="EMBL" id="BGPR01002856">
    <property type="protein sequence ID" value="GBM80026.1"/>
    <property type="molecule type" value="Genomic_DNA"/>
</dbReference>
<proteinExistence type="predicted"/>
<name>A0A4Y2ISW5_ARAVE</name>
<comment type="caution">
    <text evidence="2">The sequence shown here is derived from an EMBL/GenBank/DDBJ whole genome shotgun (WGS) entry which is preliminary data.</text>
</comment>
<feature type="compositionally biased region" description="Basic and acidic residues" evidence="1">
    <location>
        <begin position="62"/>
        <end position="74"/>
    </location>
</feature>
<organism evidence="2 3">
    <name type="scientific">Araneus ventricosus</name>
    <name type="common">Orbweaver spider</name>
    <name type="synonym">Epeira ventricosa</name>
    <dbReference type="NCBI Taxonomy" id="182803"/>
    <lineage>
        <taxon>Eukaryota</taxon>
        <taxon>Metazoa</taxon>
        <taxon>Ecdysozoa</taxon>
        <taxon>Arthropoda</taxon>
        <taxon>Chelicerata</taxon>
        <taxon>Arachnida</taxon>
        <taxon>Araneae</taxon>
        <taxon>Araneomorphae</taxon>
        <taxon>Entelegynae</taxon>
        <taxon>Araneoidea</taxon>
        <taxon>Araneidae</taxon>
        <taxon>Araneus</taxon>
    </lineage>
</organism>
<evidence type="ECO:0000313" key="2">
    <source>
        <dbReference type="EMBL" id="GBM80026.1"/>
    </source>
</evidence>
<dbReference type="Proteomes" id="UP000499080">
    <property type="component" value="Unassembled WGS sequence"/>
</dbReference>
<dbReference type="AlphaFoldDB" id="A0A4Y2ISW5"/>